<accession>A0A1X2L2Q3</accession>
<dbReference type="Pfam" id="PF05305">
    <property type="entry name" value="DUF732"/>
    <property type="match status" value="1"/>
</dbReference>
<keyword evidence="3" id="KW-1185">Reference proteome</keyword>
<gene>
    <name evidence="2" type="ORF">B8W69_13810</name>
</gene>
<feature type="domain" description="DUF732" evidence="1">
    <location>
        <begin position="34"/>
        <end position="112"/>
    </location>
</feature>
<evidence type="ECO:0000313" key="2">
    <source>
        <dbReference type="EMBL" id="OSC27743.1"/>
    </source>
</evidence>
<evidence type="ECO:0000313" key="3">
    <source>
        <dbReference type="Proteomes" id="UP000242320"/>
    </source>
</evidence>
<organism evidence="2 3">
    <name type="scientific">Mycolicibacterium vulneris</name>
    <dbReference type="NCBI Taxonomy" id="547163"/>
    <lineage>
        <taxon>Bacteria</taxon>
        <taxon>Bacillati</taxon>
        <taxon>Actinomycetota</taxon>
        <taxon>Actinomycetes</taxon>
        <taxon>Mycobacteriales</taxon>
        <taxon>Mycobacteriaceae</taxon>
        <taxon>Mycolicibacterium</taxon>
    </lineage>
</organism>
<dbReference type="Proteomes" id="UP000242320">
    <property type="component" value="Unassembled WGS sequence"/>
</dbReference>
<proteinExistence type="predicted"/>
<dbReference type="InterPro" id="IPR007969">
    <property type="entry name" value="DUF732"/>
</dbReference>
<comment type="caution">
    <text evidence="2">The sequence shown here is derived from an EMBL/GenBank/DDBJ whole genome shotgun (WGS) entry which is preliminary data.</text>
</comment>
<reference evidence="2 3" key="1">
    <citation type="submission" date="2017-04" db="EMBL/GenBank/DDBJ databases">
        <title>The new phylogeny of genus Mycobacterium.</title>
        <authorList>
            <person name="Tortoli E."/>
            <person name="Trovato A."/>
            <person name="Cirillo D.M."/>
        </authorList>
    </citation>
    <scope>NUCLEOTIDE SEQUENCE [LARGE SCALE GENOMIC DNA]</scope>
    <source>
        <strain evidence="2 3">DSM 45247</strain>
    </source>
</reference>
<dbReference type="OrthoDB" id="4746461at2"/>
<dbReference type="AlphaFoldDB" id="A0A1X2L2Q3"/>
<sequence length="112" mass="11935">MAAHRRYGRLMALPLTIGPLLVAGVIWAGPAYADVASYLSDLHNGGIRDVDGGDATLVQVGQEICQQVWAGVDVRQLKQTVLQTSDARLGRGGLTPEQASDFVNYAVNDLCP</sequence>
<name>A0A1X2L2Q3_9MYCO</name>
<protein>
    <recommendedName>
        <fullName evidence="1">DUF732 domain-containing protein</fullName>
    </recommendedName>
</protein>
<dbReference type="EMBL" id="NCXM01000012">
    <property type="protein sequence ID" value="OSC27743.1"/>
    <property type="molecule type" value="Genomic_DNA"/>
</dbReference>
<evidence type="ECO:0000259" key="1">
    <source>
        <dbReference type="Pfam" id="PF05305"/>
    </source>
</evidence>
<dbReference type="RefSeq" id="WP_085290356.1">
    <property type="nucleotide sequence ID" value="NZ_NCXM01000012.1"/>
</dbReference>